<evidence type="ECO:0000313" key="1">
    <source>
        <dbReference type="EMBL" id="GLL13633.1"/>
    </source>
</evidence>
<dbReference type="EMBL" id="BSFQ01000023">
    <property type="protein sequence ID" value="GLL13633.1"/>
    <property type="molecule type" value="Genomic_DNA"/>
</dbReference>
<evidence type="ECO:0000313" key="2">
    <source>
        <dbReference type="Proteomes" id="UP001143463"/>
    </source>
</evidence>
<sequence length="143" mass="15097">MDAPGGVVRRLERREWTRQLRGAVYRGDGAAVVELLRAESAPLPLWQLIGDGVAIALAQQAPGAAQLAADCAAALRERDWIGDDELADQLDGLAGTGPVPLLRPLAVDLEQLSAILEGDPLTTGGALDLHTGEVWPRSAVEYA</sequence>
<comment type="caution">
    <text evidence="1">The sequence shown here is derived from an EMBL/GenBank/DDBJ whole genome shotgun (WGS) entry which is preliminary data.</text>
</comment>
<gene>
    <name evidence="1" type="ORF">GCM10017577_47770</name>
</gene>
<dbReference type="AlphaFoldDB" id="A0A9W6NYB6"/>
<protein>
    <submittedName>
        <fullName evidence="1">Uncharacterized protein</fullName>
    </submittedName>
</protein>
<accession>A0A9W6NYB6</accession>
<name>A0A9W6NYB6_9PSEU</name>
<proteinExistence type="predicted"/>
<keyword evidence="2" id="KW-1185">Reference proteome</keyword>
<reference evidence="1" key="1">
    <citation type="journal article" date="2014" name="Int. J. Syst. Evol. Microbiol.">
        <title>Complete genome sequence of Corynebacterium casei LMG S-19264T (=DSM 44701T), isolated from a smear-ripened cheese.</title>
        <authorList>
            <consortium name="US DOE Joint Genome Institute (JGI-PGF)"/>
            <person name="Walter F."/>
            <person name="Albersmeier A."/>
            <person name="Kalinowski J."/>
            <person name="Ruckert C."/>
        </authorList>
    </citation>
    <scope>NUCLEOTIDE SEQUENCE</scope>
    <source>
        <strain evidence="1">VKM Ac-1069</strain>
    </source>
</reference>
<organism evidence="1 2">
    <name type="scientific">Pseudonocardia halophobica</name>
    <dbReference type="NCBI Taxonomy" id="29401"/>
    <lineage>
        <taxon>Bacteria</taxon>
        <taxon>Bacillati</taxon>
        <taxon>Actinomycetota</taxon>
        <taxon>Actinomycetes</taxon>
        <taxon>Pseudonocardiales</taxon>
        <taxon>Pseudonocardiaceae</taxon>
        <taxon>Pseudonocardia</taxon>
    </lineage>
</organism>
<dbReference type="Proteomes" id="UP001143463">
    <property type="component" value="Unassembled WGS sequence"/>
</dbReference>
<reference evidence="1" key="2">
    <citation type="submission" date="2023-01" db="EMBL/GenBank/DDBJ databases">
        <authorList>
            <person name="Sun Q."/>
            <person name="Evtushenko L."/>
        </authorList>
    </citation>
    <scope>NUCLEOTIDE SEQUENCE</scope>
    <source>
        <strain evidence="1">VKM Ac-1069</strain>
    </source>
</reference>